<evidence type="ECO:0000313" key="5">
    <source>
        <dbReference type="EMBL" id="TBL79693.1"/>
    </source>
</evidence>
<dbReference type="NCBIfam" id="TIGR01489">
    <property type="entry name" value="DKMTPPase-SF"/>
    <property type="match status" value="1"/>
</dbReference>
<dbReference type="InterPro" id="IPR017718">
    <property type="entry name" value="HAD-SF_hydro_IB_MtnX"/>
</dbReference>
<dbReference type="UniPathway" id="UPA00904">
    <property type="reaction ID" value="UER00877"/>
</dbReference>
<evidence type="ECO:0000256" key="1">
    <source>
        <dbReference type="ARBA" id="ARBA00022605"/>
    </source>
</evidence>
<dbReference type="Gene3D" id="3.40.50.1000">
    <property type="entry name" value="HAD superfamily/HAD-like"/>
    <property type="match status" value="1"/>
</dbReference>
<dbReference type="PANTHER" id="PTHR28181:SF2">
    <property type="entry name" value="PHOSPHORIC MONOESTER HYDROLASE"/>
    <property type="match status" value="1"/>
</dbReference>
<dbReference type="PANTHER" id="PTHR28181">
    <property type="entry name" value="UPF0655 PROTEIN YCR015C"/>
    <property type="match status" value="1"/>
</dbReference>
<comment type="similarity">
    <text evidence="4">Belongs to the HAD-like hydrolase superfamily. MtnX family.</text>
</comment>
<dbReference type="EC" id="3.1.3.87" evidence="4"/>
<dbReference type="CDD" id="cd07524">
    <property type="entry name" value="HAD_Pase"/>
    <property type="match status" value="1"/>
</dbReference>
<keyword evidence="2 4" id="KW-0378">Hydrolase</keyword>
<dbReference type="Proteomes" id="UP000293142">
    <property type="component" value="Unassembled WGS sequence"/>
</dbReference>
<dbReference type="InterPro" id="IPR006384">
    <property type="entry name" value="HAD_hydro_PyrdxlP_Pase-like"/>
</dbReference>
<keyword evidence="6" id="KW-1185">Reference proteome</keyword>
<accession>A0A4Q9DV85</accession>
<protein>
    <recommendedName>
        <fullName evidence="4">2-hydroxy-3-keto-5-methylthiopentenyl-1-phosphate phosphatase</fullName>
        <shortName evidence="4">HK-MTPenyl-1-P phosphatase</shortName>
        <ecNumber evidence="4">3.1.3.87</ecNumber>
    </recommendedName>
</protein>
<name>A0A4Q9DV85_9BACL</name>
<dbReference type="InterPro" id="IPR023214">
    <property type="entry name" value="HAD_sf"/>
</dbReference>
<dbReference type="SUPFAM" id="SSF56784">
    <property type="entry name" value="HAD-like"/>
    <property type="match status" value="1"/>
</dbReference>
<dbReference type="GO" id="GO:0043716">
    <property type="term" value="F:2-hydroxy-3-keto-5-methylthiopentenyl-1-phosphate phosphatase activity"/>
    <property type="evidence" value="ECO:0007669"/>
    <property type="project" value="UniProtKB-UniRule"/>
</dbReference>
<dbReference type="AlphaFoldDB" id="A0A4Q9DV85"/>
<sequence length="223" mass="25339">MTDSAQKQSVIFCDFDGTITNNDNIIEIMKHFKPDGYEELVNQIITKDISIKEGVGKLFSLLPSSMEQEVIDYALNHATIRAGFQGLLDYCQANDIHFLVTSGGIDFFVYPLLKPFDIPAEHIYCNGSDFTGERIRITWPHPCDDACHTNCGMCKTTIIRSYPKDRYKRILIGDSVTDFEGAKLVDTIFARSHLIEMCEMSGMPYHPFTDFFDVIEVLKNQRG</sequence>
<organism evidence="5 6">
    <name type="scientific">Paenibacillus thalictri</name>
    <dbReference type="NCBI Taxonomy" id="2527873"/>
    <lineage>
        <taxon>Bacteria</taxon>
        <taxon>Bacillati</taxon>
        <taxon>Bacillota</taxon>
        <taxon>Bacilli</taxon>
        <taxon>Bacillales</taxon>
        <taxon>Paenibacillaceae</taxon>
        <taxon>Paenibacillus</taxon>
    </lineage>
</organism>
<dbReference type="Pfam" id="PF12710">
    <property type="entry name" value="HAD"/>
    <property type="match status" value="1"/>
</dbReference>
<proteinExistence type="inferred from homology"/>
<dbReference type="NCBIfam" id="TIGR01488">
    <property type="entry name" value="HAD-SF-IB"/>
    <property type="match status" value="1"/>
</dbReference>
<comment type="function">
    <text evidence="4">Dephosphorylates 2-hydroxy-3-keto-5-methylthiopentenyl-1-phosphate (HK-MTPenyl-1-P) yielding 1,2-dihydroxy-3-keto-5-methylthiopentene (DHK-MTPene).</text>
</comment>
<evidence type="ECO:0000256" key="3">
    <source>
        <dbReference type="ARBA" id="ARBA00023167"/>
    </source>
</evidence>
<evidence type="ECO:0000256" key="2">
    <source>
        <dbReference type="ARBA" id="ARBA00022801"/>
    </source>
</evidence>
<gene>
    <name evidence="4" type="primary">mtnX</name>
    <name evidence="5" type="ORF">EYB31_08765</name>
</gene>
<reference evidence="5 6" key="1">
    <citation type="submission" date="2019-02" db="EMBL/GenBank/DDBJ databases">
        <title>Paenibacillus sp. nov., isolated from surface-sterilized tissue of Thalictrum simplex L.</title>
        <authorList>
            <person name="Tuo L."/>
        </authorList>
    </citation>
    <scope>NUCLEOTIDE SEQUENCE [LARGE SCALE GENOMIC DNA]</scope>
    <source>
        <strain evidence="5 6">N2SHLJ1</strain>
    </source>
</reference>
<dbReference type="EMBL" id="SIRE01000006">
    <property type="protein sequence ID" value="TBL79693.1"/>
    <property type="molecule type" value="Genomic_DNA"/>
</dbReference>
<comment type="caution">
    <text evidence="5">The sequence shown here is derived from an EMBL/GenBank/DDBJ whole genome shotgun (WGS) entry which is preliminary data.</text>
</comment>
<dbReference type="HAMAP" id="MF_01680">
    <property type="entry name" value="Salvage_MtnX"/>
    <property type="match status" value="1"/>
</dbReference>
<dbReference type="OrthoDB" id="9804940at2"/>
<dbReference type="Gene3D" id="3.90.1470.20">
    <property type="match status" value="1"/>
</dbReference>
<comment type="pathway">
    <text evidence="4">Amino-acid biosynthesis; L-methionine biosynthesis via salvage pathway; L-methionine from S-methyl-5-thio-alpha-D-ribose 1-phosphate: step 4/6.</text>
</comment>
<evidence type="ECO:0000313" key="6">
    <source>
        <dbReference type="Proteomes" id="UP000293142"/>
    </source>
</evidence>
<keyword evidence="1 4" id="KW-0028">Amino-acid biosynthesis</keyword>
<dbReference type="InterPro" id="IPR036412">
    <property type="entry name" value="HAD-like_sf"/>
</dbReference>
<keyword evidence="3 4" id="KW-0486">Methionine biosynthesis</keyword>
<comment type="catalytic activity">
    <reaction evidence="4">
        <text>2-hydroxy-5-methylsulfanyl-3-oxopent-1-enyl phosphate + H2O = 1,2-dihydroxy-5-(methylsulfanyl)pent-1-en-3-one + phosphate</text>
        <dbReference type="Rhea" id="RHEA:14481"/>
        <dbReference type="ChEBI" id="CHEBI:15377"/>
        <dbReference type="ChEBI" id="CHEBI:43474"/>
        <dbReference type="ChEBI" id="CHEBI:49252"/>
        <dbReference type="ChEBI" id="CHEBI:59505"/>
        <dbReference type="EC" id="3.1.3.87"/>
    </reaction>
</comment>
<dbReference type="NCBIfam" id="NF007103">
    <property type="entry name" value="PRK09552.1"/>
    <property type="match status" value="1"/>
</dbReference>
<dbReference type="RefSeq" id="WP_131012937.1">
    <property type="nucleotide sequence ID" value="NZ_SIRE01000006.1"/>
</dbReference>
<dbReference type="InterPro" id="IPR050849">
    <property type="entry name" value="HAD-like_hydrolase_phosphatase"/>
</dbReference>
<dbReference type="GO" id="GO:0019509">
    <property type="term" value="P:L-methionine salvage from methylthioadenosine"/>
    <property type="evidence" value="ECO:0007669"/>
    <property type="project" value="UniProtKB-UniRule"/>
</dbReference>
<evidence type="ECO:0000256" key="4">
    <source>
        <dbReference type="HAMAP-Rule" id="MF_01680"/>
    </source>
</evidence>